<keyword evidence="1" id="KW-0472">Membrane</keyword>
<feature type="transmembrane region" description="Helical" evidence="1">
    <location>
        <begin position="12"/>
        <end position="45"/>
    </location>
</feature>
<keyword evidence="3" id="KW-1185">Reference proteome</keyword>
<evidence type="ECO:0000313" key="3">
    <source>
        <dbReference type="Proteomes" id="UP000469185"/>
    </source>
</evidence>
<keyword evidence="1" id="KW-1133">Transmembrane helix</keyword>
<keyword evidence="1" id="KW-0812">Transmembrane</keyword>
<evidence type="ECO:0000313" key="2">
    <source>
        <dbReference type="EMBL" id="NED96920.1"/>
    </source>
</evidence>
<name>A0A6N9YPR0_9ACTN</name>
<organism evidence="2 3">
    <name type="scientific">Phytoactinopolyspora alkaliphila</name>
    <dbReference type="NCBI Taxonomy" id="1783498"/>
    <lineage>
        <taxon>Bacteria</taxon>
        <taxon>Bacillati</taxon>
        <taxon>Actinomycetota</taxon>
        <taxon>Actinomycetes</taxon>
        <taxon>Jiangellales</taxon>
        <taxon>Jiangellaceae</taxon>
        <taxon>Phytoactinopolyspora</taxon>
    </lineage>
</organism>
<dbReference type="Proteomes" id="UP000469185">
    <property type="component" value="Unassembled WGS sequence"/>
</dbReference>
<sequence length="155" mass="17497">MSVLRFFTGISWWAWTTMLGVAMLMLVLGLGWFPLFVVIVGWLLVVLLRDENEAAGHQRPGRQAEDEAGITLLAGAPPHVVKPAIARASNEQLCEIWQRSGVELRQAYLPATIAAHADLRHMVLDEMQRRDPEAFDRWLADRPHQCDPRTYLGSL</sequence>
<evidence type="ECO:0000256" key="1">
    <source>
        <dbReference type="SAM" id="Phobius"/>
    </source>
</evidence>
<comment type="caution">
    <text evidence="2">The sequence shown here is derived from an EMBL/GenBank/DDBJ whole genome shotgun (WGS) entry which is preliminary data.</text>
</comment>
<proteinExistence type="predicted"/>
<dbReference type="RefSeq" id="WP_163819689.1">
    <property type="nucleotide sequence ID" value="NZ_JAAGOB010000008.1"/>
</dbReference>
<dbReference type="EMBL" id="JAAGOB010000008">
    <property type="protein sequence ID" value="NED96920.1"/>
    <property type="molecule type" value="Genomic_DNA"/>
</dbReference>
<accession>A0A6N9YPR0</accession>
<reference evidence="2 3" key="1">
    <citation type="submission" date="2020-02" db="EMBL/GenBank/DDBJ databases">
        <authorList>
            <person name="Li X.-J."/>
            <person name="Feng X.-M."/>
        </authorList>
    </citation>
    <scope>NUCLEOTIDE SEQUENCE [LARGE SCALE GENOMIC DNA]</scope>
    <source>
        <strain evidence="2 3">CGMCC 4.7225</strain>
    </source>
</reference>
<dbReference type="AlphaFoldDB" id="A0A6N9YPR0"/>
<gene>
    <name evidence="2" type="ORF">G1H11_16560</name>
</gene>
<protein>
    <submittedName>
        <fullName evidence="2">Uncharacterized protein</fullName>
    </submittedName>
</protein>